<dbReference type="Proteomes" id="UP000528322">
    <property type="component" value="Unassembled WGS sequence"/>
</dbReference>
<sequence length="47" mass="5069">MFVKMYLFTAVVLVLSSKNARMQVADLGASRLVSVNQAVGKGVLNEI</sequence>
<gene>
    <name evidence="1" type="ORF">HNR37_001994</name>
</gene>
<name>A0A7W7Y5V2_9BACT</name>
<protein>
    <submittedName>
        <fullName evidence="1">Uncharacterized protein</fullName>
    </submittedName>
</protein>
<dbReference type="AlphaFoldDB" id="A0A7W7Y5V2"/>
<reference evidence="1 2" key="1">
    <citation type="submission" date="2020-08" db="EMBL/GenBank/DDBJ databases">
        <title>Genomic Encyclopedia of Type Strains, Phase IV (KMG-IV): sequencing the most valuable type-strain genomes for metagenomic binning, comparative biology and taxonomic classification.</title>
        <authorList>
            <person name="Goeker M."/>
        </authorList>
    </citation>
    <scope>NUCLEOTIDE SEQUENCE [LARGE SCALE GENOMIC DNA]</scope>
    <source>
        <strain evidence="1 2">DSM 22071</strain>
    </source>
</reference>
<keyword evidence="2" id="KW-1185">Reference proteome</keyword>
<dbReference type="EMBL" id="JACHID010000014">
    <property type="protein sequence ID" value="MBB5022655.1"/>
    <property type="molecule type" value="Genomic_DNA"/>
</dbReference>
<comment type="caution">
    <text evidence="1">The sequence shown here is derived from an EMBL/GenBank/DDBJ whole genome shotgun (WGS) entry which is preliminary data.</text>
</comment>
<organism evidence="1 2">
    <name type="scientific">Desulfurispira natronophila</name>
    <dbReference type="NCBI Taxonomy" id="682562"/>
    <lineage>
        <taxon>Bacteria</taxon>
        <taxon>Pseudomonadati</taxon>
        <taxon>Chrysiogenota</taxon>
        <taxon>Chrysiogenia</taxon>
        <taxon>Chrysiogenales</taxon>
        <taxon>Chrysiogenaceae</taxon>
        <taxon>Desulfurispira</taxon>
    </lineage>
</organism>
<evidence type="ECO:0000313" key="1">
    <source>
        <dbReference type="EMBL" id="MBB5022655.1"/>
    </source>
</evidence>
<accession>A0A7W7Y5V2</accession>
<evidence type="ECO:0000313" key="2">
    <source>
        <dbReference type="Proteomes" id="UP000528322"/>
    </source>
</evidence>
<proteinExistence type="predicted"/>